<name>A0ABY5SDW8_9BACL</name>
<feature type="transmembrane region" description="Helical" evidence="2">
    <location>
        <begin position="60"/>
        <end position="76"/>
    </location>
</feature>
<keyword evidence="2" id="KW-1133">Transmembrane helix</keyword>
<keyword evidence="4" id="KW-1185">Reference proteome</keyword>
<evidence type="ECO:0000313" key="3">
    <source>
        <dbReference type="EMBL" id="UVI32169.1"/>
    </source>
</evidence>
<feature type="compositionally biased region" description="Basic and acidic residues" evidence="1">
    <location>
        <begin position="87"/>
        <end position="96"/>
    </location>
</feature>
<dbReference type="Proteomes" id="UP001057877">
    <property type="component" value="Chromosome"/>
</dbReference>
<evidence type="ECO:0000313" key="4">
    <source>
        <dbReference type="Proteomes" id="UP001057877"/>
    </source>
</evidence>
<sequence>MQEWLQNHPLITYILIFCFVLYIFNAVFRVQRLPILKEILVHIVMAVGSFVLFILQIDKLPIVQCLSVAVAMMLLLRGRQLYDKWKGNGTKSKDSEPGAPSSAAIQNERK</sequence>
<keyword evidence="2" id="KW-0812">Transmembrane</keyword>
<dbReference type="Pfam" id="PF14036">
    <property type="entry name" value="YlaH"/>
    <property type="match status" value="1"/>
</dbReference>
<feature type="region of interest" description="Disordered" evidence="1">
    <location>
        <begin position="87"/>
        <end position="110"/>
    </location>
</feature>
<organism evidence="3 4">
    <name type="scientific">Paenibacillus spongiae</name>
    <dbReference type="NCBI Taxonomy" id="2909671"/>
    <lineage>
        <taxon>Bacteria</taxon>
        <taxon>Bacillati</taxon>
        <taxon>Bacillota</taxon>
        <taxon>Bacilli</taxon>
        <taxon>Bacillales</taxon>
        <taxon>Paenibacillaceae</taxon>
        <taxon>Paenibacillus</taxon>
    </lineage>
</organism>
<feature type="transmembrane region" description="Helical" evidence="2">
    <location>
        <begin position="35"/>
        <end position="54"/>
    </location>
</feature>
<feature type="transmembrane region" description="Helical" evidence="2">
    <location>
        <begin position="12"/>
        <end position="28"/>
    </location>
</feature>
<proteinExistence type="predicted"/>
<protein>
    <submittedName>
        <fullName evidence="3">YlaH-like family protein</fullName>
    </submittedName>
</protein>
<evidence type="ECO:0000256" key="2">
    <source>
        <dbReference type="SAM" id="Phobius"/>
    </source>
</evidence>
<accession>A0ABY5SDW8</accession>
<dbReference type="InterPro" id="IPR025620">
    <property type="entry name" value="YlaH"/>
</dbReference>
<keyword evidence="2" id="KW-0472">Membrane</keyword>
<dbReference type="RefSeq" id="WP_258388228.1">
    <property type="nucleotide sequence ID" value="NZ_CP091430.1"/>
</dbReference>
<evidence type="ECO:0000256" key="1">
    <source>
        <dbReference type="SAM" id="MobiDB-lite"/>
    </source>
</evidence>
<gene>
    <name evidence="3" type="ORF">L1F29_10275</name>
</gene>
<dbReference type="EMBL" id="CP091430">
    <property type="protein sequence ID" value="UVI32169.1"/>
    <property type="molecule type" value="Genomic_DNA"/>
</dbReference>
<reference evidence="3" key="1">
    <citation type="submission" date="2022-01" db="EMBL/GenBank/DDBJ databases">
        <title>Paenibacillus spongiae sp. nov., isolated from marine sponge.</title>
        <authorList>
            <person name="Li Z."/>
            <person name="Zhang M."/>
        </authorList>
    </citation>
    <scope>NUCLEOTIDE SEQUENCE</scope>
    <source>
        <strain evidence="3">PHS-Z3</strain>
    </source>
</reference>